<proteinExistence type="predicted"/>
<dbReference type="Proteomes" id="UP000623967">
    <property type="component" value="Unassembled WGS sequence"/>
</dbReference>
<evidence type="ECO:0000313" key="1">
    <source>
        <dbReference type="EMBL" id="MBL4953001.1"/>
    </source>
</evidence>
<gene>
    <name evidence="1" type="ORF">JK635_12335</name>
</gene>
<reference evidence="1 2" key="1">
    <citation type="submission" date="2021-01" db="EMBL/GenBank/DDBJ databases">
        <title>Genome public.</title>
        <authorList>
            <person name="Liu C."/>
            <person name="Sun Q."/>
        </authorList>
    </citation>
    <scope>NUCLEOTIDE SEQUENCE [LARGE SCALE GENOMIC DNA]</scope>
    <source>
        <strain evidence="1 2">YIM B02564</strain>
    </source>
</reference>
<keyword evidence="2" id="KW-1185">Reference proteome</keyword>
<comment type="caution">
    <text evidence="1">The sequence shown here is derived from an EMBL/GenBank/DDBJ whole genome shotgun (WGS) entry which is preliminary data.</text>
</comment>
<name>A0ABS1TNV4_9BACI</name>
<dbReference type="EMBL" id="JAESWB010000168">
    <property type="protein sequence ID" value="MBL4953001.1"/>
    <property type="molecule type" value="Genomic_DNA"/>
</dbReference>
<protein>
    <submittedName>
        <fullName evidence="1">Uncharacterized protein</fullName>
    </submittedName>
</protein>
<sequence length="154" mass="18002">MNVGDKMIPPLCYLTAALDQYICAVREMVYAIINRQRAGKDPQLIDAIQNGIVPLLQAMTDIERFLLRKWLYLLEHLPLDECELVIQENTANRKRKIIELNRMLNQLCPNDEVIDELVEAMLQMEQQKKMIIQSLLQTKRNNDPTTVWLPVRNE</sequence>
<evidence type="ECO:0000313" key="2">
    <source>
        <dbReference type="Proteomes" id="UP000623967"/>
    </source>
</evidence>
<dbReference type="RefSeq" id="WP_202654219.1">
    <property type="nucleotide sequence ID" value="NZ_JAESWB010000168.1"/>
</dbReference>
<organism evidence="1 2">
    <name type="scientific">Neobacillus paridis</name>
    <dbReference type="NCBI Taxonomy" id="2803862"/>
    <lineage>
        <taxon>Bacteria</taxon>
        <taxon>Bacillati</taxon>
        <taxon>Bacillota</taxon>
        <taxon>Bacilli</taxon>
        <taxon>Bacillales</taxon>
        <taxon>Bacillaceae</taxon>
        <taxon>Neobacillus</taxon>
    </lineage>
</organism>
<accession>A0ABS1TNV4</accession>